<protein>
    <submittedName>
        <fullName evidence="2">Uncharacterized protein</fullName>
    </submittedName>
</protein>
<keyword evidence="3" id="KW-1185">Reference proteome</keyword>
<feature type="compositionally biased region" description="Low complexity" evidence="1">
    <location>
        <begin position="263"/>
        <end position="277"/>
    </location>
</feature>
<name>A0A1Y2J1E3_TRAC3</name>
<dbReference type="STRING" id="1353009.A0A1Y2J1E3"/>
<sequence>MATTVCETALHPHQLHNDHASSQQAQGRYRWPSFDSFLSVRSKSRPSTLRVVSSEAAPMPAQKSATPVAAPPAPGPGVRASSSSSSNSSSSRDASSSATSHAAEAVRQQARLPEPSTQSPKPQTHVRARSTTAVGEPSDADSSAAQATIPPHPHPRHRARAASSAAAGSHPSLRPRPRIPSMLSSVVTPGAPVRAQKEDSESLGSFIVTGSDSTRQSLLNVLSPRGAERPRTYSSLPASSRAALRLTLGRFDGRAPSERRRPVSTSSPIDPPSTTIPSICRTPSSYTGSEYFPTAPSSAGPATPVHTVATLPVARKSESLHPVLEGLERTSMINTQSSCATCGKHGSNFPCCPKCGEMWCSRDCRLQNGRLKRHSCSRGG</sequence>
<feature type="compositionally biased region" description="Low complexity" evidence="1">
    <location>
        <begin position="76"/>
        <end position="103"/>
    </location>
</feature>
<dbReference type="AlphaFoldDB" id="A0A1Y2J1E3"/>
<feature type="region of interest" description="Disordered" evidence="1">
    <location>
        <begin position="248"/>
        <end position="277"/>
    </location>
</feature>
<feature type="compositionally biased region" description="Basic and acidic residues" evidence="1">
    <location>
        <begin position="251"/>
        <end position="261"/>
    </location>
</feature>
<dbReference type="EMBL" id="KZ084088">
    <property type="protein sequence ID" value="OSD07235.1"/>
    <property type="molecule type" value="Genomic_DNA"/>
</dbReference>
<dbReference type="Proteomes" id="UP000193067">
    <property type="component" value="Unassembled WGS sequence"/>
</dbReference>
<feature type="compositionally biased region" description="Low complexity" evidence="1">
    <location>
        <begin position="161"/>
        <end position="172"/>
    </location>
</feature>
<gene>
    <name evidence="2" type="ORF">PYCCODRAFT_1463531</name>
</gene>
<proteinExistence type="predicted"/>
<dbReference type="OrthoDB" id="2526979at2759"/>
<reference evidence="2 3" key="1">
    <citation type="journal article" date="2015" name="Biotechnol. Biofuels">
        <title>Enhanced degradation of softwood versus hardwood by the white-rot fungus Pycnoporus coccineus.</title>
        <authorList>
            <person name="Couturier M."/>
            <person name="Navarro D."/>
            <person name="Chevret D."/>
            <person name="Henrissat B."/>
            <person name="Piumi F."/>
            <person name="Ruiz-Duenas F.J."/>
            <person name="Martinez A.T."/>
            <person name="Grigoriev I.V."/>
            <person name="Riley R."/>
            <person name="Lipzen A."/>
            <person name="Berrin J.G."/>
            <person name="Master E.R."/>
            <person name="Rosso M.N."/>
        </authorList>
    </citation>
    <scope>NUCLEOTIDE SEQUENCE [LARGE SCALE GENOMIC DNA]</scope>
    <source>
        <strain evidence="2 3">BRFM310</strain>
    </source>
</reference>
<evidence type="ECO:0000313" key="2">
    <source>
        <dbReference type="EMBL" id="OSD07235.1"/>
    </source>
</evidence>
<feature type="region of interest" description="Disordered" evidence="1">
    <location>
        <begin position="42"/>
        <end position="201"/>
    </location>
</feature>
<accession>A0A1Y2J1E3</accession>
<feature type="compositionally biased region" description="Polar residues" evidence="1">
    <location>
        <begin position="42"/>
        <end position="51"/>
    </location>
</feature>
<organism evidence="2 3">
    <name type="scientific">Trametes coccinea (strain BRFM310)</name>
    <name type="common">Pycnoporus coccineus</name>
    <dbReference type="NCBI Taxonomy" id="1353009"/>
    <lineage>
        <taxon>Eukaryota</taxon>
        <taxon>Fungi</taxon>
        <taxon>Dikarya</taxon>
        <taxon>Basidiomycota</taxon>
        <taxon>Agaricomycotina</taxon>
        <taxon>Agaricomycetes</taxon>
        <taxon>Polyporales</taxon>
        <taxon>Polyporaceae</taxon>
        <taxon>Trametes</taxon>
    </lineage>
</organism>
<evidence type="ECO:0000256" key="1">
    <source>
        <dbReference type="SAM" id="MobiDB-lite"/>
    </source>
</evidence>
<evidence type="ECO:0000313" key="3">
    <source>
        <dbReference type="Proteomes" id="UP000193067"/>
    </source>
</evidence>